<accession>A0A8K0J516</accession>
<evidence type="ECO:0000313" key="2">
    <source>
        <dbReference type="Proteomes" id="UP000811619"/>
    </source>
</evidence>
<sequence length="55" mass="6136">MAQSKGNNKDRTEKKQDLLIMGARPEGQCQHQQLVRGRLIRFLEAQSSLTAALVA</sequence>
<organism evidence="1 2">
    <name type="scientific">Claviceps africana</name>
    <dbReference type="NCBI Taxonomy" id="83212"/>
    <lineage>
        <taxon>Eukaryota</taxon>
        <taxon>Fungi</taxon>
        <taxon>Dikarya</taxon>
        <taxon>Ascomycota</taxon>
        <taxon>Pezizomycotina</taxon>
        <taxon>Sordariomycetes</taxon>
        <taxon>Hypocreomycetidae</taxon>
        <taxon>Hypocreales</taxon>
        <taxon>Clavicipitaceae</taxon>
        <taxon>Claviceps</taxon>
    </lineage>
</organism>
<protein>
    <submittedName>
        <fullName evidence="1">Uncharacterized protein</fullName>
    </submittedName>
</protein>
<reference evidence="1" key="1">
    <citation type="journal article" date="2020" name="bioRxiv">
        <title>Whole genome comparisons of ergot fungi reveals the divergence and evolution of species within the genus Claviceps are the result of varying mechanisms driving genome evolution and host range expansion.</title>
        <authorList>
            <person name="Wyka S.A."/>
            <person name="Mondo S.J."/>
            <person name="Liu M."/>
            <person name="Dettman J."/>
            <person name="Nalam V."/>
            <person name="Broders K.D."/>
        </authorList>
    </citation>
    <scope>NUCLEOTIDE SEQUENCE</scope>
    <source>
        <strain evidence="1">CCC 489</strain>
    </source>
</reference>
<keyword evidence="2" id="KW-1185">Reference proteome</keyword>
<comment type="caution">
    <text evidence="1">The sequence shown here is derived from an EMBL/GenBank/DDBJ whole genome shotgun (WGS) entry which is preliminary data.</text>
</comment>
<name>A0A8K0J516_9HYPO</name>
<dbReference type="Proteomes" id="UP000811619">
    <property type="component" value="Unassembled WGS sequence"/>
</dbReference>
<proteinExistence type="predicted"/>
<dbReference type="AlphaFoldDB" id="A0A8K0J516"/>
<evidence type="ECO:0000313" key="1">
    <source>
        <dbReference type="EMBL" id="KAG5924360.1"/>
    </source>
</evidence>
<gene>
    <name evidence="1" type="ORF">E4U42_004652</name>
</gene>
<dbReference type="EMBL" id="SRPY01000418">
    <property type="protein sequence ID" value="KAG5924360.1"/>
    <property type="molecule type" value="Genomic_DNA"/>
</dbReference>